<feature type="transmembrane region" description="Helical" evidence="6">
    <location>
        <begin position="73"/>
        <end position="98"/>
    </location>
</feature>
<keyword evidence="2 6" id="KW-0812">Transmembrane</keyword>
<feature type="region of interest" description="Disordered" evidence="5">
    <location>
        <begin position="414"/>
        <end position="439"/>
    </location>
</feature>
<reference evidence="9 10" key="1">
    <citation type="submission" date="2025-05" db="UniProtKB">
        <authorList>
            <consortium name="RefSeq"/>
        </authorList>
    </citation>
    <scope>IDENTIFICATION</scope>
</reference>
<evidence type="ECO:0000313" key="11">
    <source>
        <dbReference type="RefSeq" id="XP_035829028.1"/>
    </source>
</evidence>
<evidence type="ECO:0000313" key="10">
    <source>
        <dbReference type="RefSeq" id="XP_005111270.1"/>
    </source>
</evidence>
<feature type="transmembrane region" description="Helical" evidence="6">
    <location>
        <begin position="348"/>
        <end position="365"/>
    </location>
</feature>
<name>A0ABM0K8F3_APLCA</name>
<keyword evidence="4 6" id="KW-0472">Membrane</keyword>
<feature type="transmembrane region" description="Helical" evidence="6">
    <location>
        <begin position="164"/>
        <end position="180"/>
    </location>
</feature>
<evidence type="ECO:0000259" key="7">
    <source>
        <dbReference type="PROSITE" id="PS50262"/>
    </source>
</evidence>
<dbReference type="RefSeq" id="XP_005111270.1">
    <property type="nucleotide sequence ID" value="XM_005111213.3"/>
</dbReference>
<dbReference type="RefSeq" id="XP_005111269.1">
    <property type="nucleotide sequence ID" value="XM_005111212.3"/>
</dbReference>
<evidence type="ECO:0000256" key="4">
    <source>
        <dbReference type="ARBA" id="ARBA00023136"/>
    </source>
</evidence>
<keyword evidence="3 6" id="KW-1133">Transmembrane helix</keyword>
<evidence type="ECO:0000256" key="6">
    <source>
        <dbReference type="SAM" id="Phobius"/>
    </source>
</evidence>
<feature type="domain" description="G-protein coupled receptors family 1 profile" evidence="7">
    <location>
        <begin position="86"/>
        <end position="362"/>
    </location>
</feature>
<keyword evidence="8" id="KW-1185">Reference proteome</keyword>
<feature type="transmembrane region" description="Helical" evidence="6">
    <location>
        <begin position="104"/>
        <end position="124"/>
    </location>
</feature>
<sequence>MVPAVLPIIRGHVKMSVSSEQEETYLPPEPEPDQGALLNISQSPHGLYADPYYVCVHQLTSGPEMEAGHYIRLIVFPLLLLCGIVGNLLAFPVLYSIGRSAWSTVWYLMLLALTDLVILLVRCGDTWYSEVMEESLSAMITGSSDAACKTYTFAFMFIKHLSPWLLVAVAVEMTIASRWPRRTYVMCSLERARNVVMLLTILVVCLDINHFWTWSKPQPEVGCMYTEEFSQSFMAWYWPVLDNMTELFLPLVLVSACFFLTATAMIRRTAAEEKAVATEMSKYFLELPTLCDFRTICLVLCLVFMCLATFTATLNITDFLFMRGFFKLDCKAVDRFSNTITLLKTLDMTFTFAFYSFKIFLYLAMSKTFRARLHSGFFSALRGVRSGCCGGGFCRFWCGYDVCAECRPGRREWTPVPSTSAGGSGEEGLRPSSSNQGITEEELGDSFMNQANGRHPSEELTGGVASVKRLEGTTTIHAGNNVEQMERLDMDYIGTNV</sequence>
<dbReference type="PROSITE" id="PS50262">
    <property type="entry name" value="G_PROTEIN_RECEP_F1_2"/>
    <property type="match status" value="1"/>
</dbReference>
<evidence type="ECO:0000256" key="1">
    <source>
        <dbReference type="ARBA" id="ARBA00004370"/>
    </source>
</evidence>
<keyword evidence="9 10" id="KW-0675">Receptor</keyword>
<dbReference type="InterPro" id="IPR052954">
    <property type="entry name" value="GPCR-Ligand_Int"/>
</dbReference>
<feature type="transmembrane region" description="Helical" evidence="6">
    <location>
        <begin position="296"/>
        <end position="316"/>
    </location>
</feature>
<accession>A0ABM0K8F3</accession>
<gene>
    <name evidence="9 10 11" type="primary">LOC101864109</name>
</gene>
<dbReference type="Proteomes" id="UP000694888">
    <property type="component" value="Unplaced"/>
</dbReference>
<evidence type="ECO:0000313" key="9">
    <source>
        <dbReference type="RefSeq" id="XP_005111269.1"/>
    </source>
</evidence>
<dbReference type="SUPFAM" id="SSF81321">
    <property type="entry name" value="Family A G protein-coupled receptor-like"/>
    <property type="match status" value="1"/>
</dbReference>
<dbReference type="RefSeq" id="XP_035829028.1">
    <property type="nucleotide sequence ID" value="XM_035973135.1"/>
</dbReference>
<dbReference type="InterPro" id="IPR017452">
    <property type="entry name" value="GPCR_Rhodpsn_7TM"/>
</dbReference>
<feature type="transmembrane region" description="Helical" evidence="6">
    <location>
        <begin position="247"/>
        <end position="266"/>
    </location>
</feature>
<protein>
    <submittedName>
        <fullName evidence="9 10">CX3C chemokine receptor 1 isoform X1</fullName>
    </submittedName>
</protein>
<organism evidence="8 9">
    <name type="scientific">Aplysia californica</name>
    <name type="common">California sea hare</name>
    <dbReference type="NCBI Taxonomy" id="6500"/>
    <lineage>
        <taxon>Eukaryota</taxon>
        <taxon>Metazoa</taxon>
        <taxon>Spiralia</taxon>
        <taxon>Lophotrochozoa</taxon>
        <taxon>Mollusca</taxon>
        <taxon>Gastropoda</taxon>
        <taxon>Heterobranchia</taxon>
        <taxon>Euthyneura</taxon>
        <taxon>Tectipleura</taxon>
        <taxon>Aplysiida</taxon>
        <taxon>Aplysioidea</taxon>
        <taxon>Aplysiidae</taxon>
        <taxon>Aplysia</taxon>
    </lineage>
</organism>
<evidence type="ECO:0000256" key="2">
    <source>
        <dbReference type="ARBA" id="ARBA00022692"/>
    </source>
</evidence>
<dbReference type="GeneID" id="101864109"/>
<evidence type="ECO:0000256" key="5">
    <source>
        <dbReference type="SAM" id="MobiDB-lite"/>
    </source>
</evidence>
<dbReference type="Gene3D" id="1.20.1070.10">
    <property type="entry name" value="Rhodopsin 7-helix transmembrane proteins"/>
    <property type="match status" value="1"/>
</dbReference>
<evidence type="ECO:0000313" key="8">
    <source>
        <dbReference type="Proteomes" id="UP000694888"/>
    </source>
</evidence>
<proteinExistence type="predicted"/>
<feature type="transmembrane region" description="Helical" evidence="6">
    <location>
        <begin position="192"/>
        <end position="212"/>
    </location>
</feature>
<evidence type="ECO:0000256" key="3">
    <source>
        <dbReference type="ARBA" id="ARBA00022989"/>
    </source>
</evidence>
<dbReference type="PANTHER" id="PTHR46641">
    <property type="entry name" value="FMRFAMIDE RECEPTOR-RELATED"/>
    <property type="match status" value="1"/>
</dbReference>
<comment type="subcellular location">
    <subcellularLocation>
        <location evidence="1">Membrane</location>
    </subcellularLocation>
</comment>